<dbReference type="AlphaFoldDB" id="A0A821SI11"/>
<feature type="non-terminal residue" evidence="5">
    <location>
        <position position="1"/>
    </location>
</feature>
<dbReference type="InterPro" id="IPR050630">
    <property type="entry name" value="WD_repeat_EMAP"/>
</dbReference>
<keyword evidence="2" id="KW-0963">Cytoplasm</keyword>
<dbReference type="InterPro" id="IPR015943">
    <property type="entry name" value="WD40/YVTN_repeat-like_dom_sf"/>
</dbReference>
<evidence type="ECO:0000313" key="5">
    <source>
        <dbReference type="EMBL" id="CAF4856781.1"/>
    </source>
</evidence>
<dbReference type="GO" id="GO:0005737">
    <property type="term" value="C:cytoplasm"/>
    <property type="evidence" value="ECO:0007669"/>
    <property type="project" value="UniProtKB-SubCell"/>
</dbReference>
<dbReference type="InterPro" id="IPR036322">
    <property type="entry name" value="WD40_repeat_dom_sf"/>
</dbReference>
<protein>
    <submittedName>
        <fullName evidence="5">Uncharacterized protein</fullName>
    </submittedName>
</protein>
<dbReference type="PANTHER" id="PTHR13720:SF14">
    <property type="entry name" value="CILIA- AND FLAGELLA-ASSOCIATED PROTEIN 52"/>
    <property type="match status" value="1"/>
</dbReference>
<evidence type="ECO:0000256" key="2">
    <source>
        <dbReference type="ARBA" id="ARBA00022490"/>
    </source>
</evidence>
<accession>A0A821SI11</accession>
<reference evidence="5" key="1">
    <citation type="submission" date="2021-02" db="EMBL/GenBank/DDBJ databases">
        <authorList>
            <person name="Nowell W R."/>
        </authorList>
    </citation>
    <scope>NUCLEOTIDE SEQUENCE</scope>
</reference>
<evidence type="ECO:0000256" key="3">
    <source>
        <dbReference type="ARBA" id="ARBA00022574"/>
    </source>
</evidence>
<keyword evidence="3" id="KW-0853">WD repeat</keyword>
<evidence type="ECO:0000256" key="4">
    <source>
        <dbReference type="ARBA" id="ARBA00022737"/>
    </source>
</evidence>
<dbReference type="SUPFAM" id="SSF50978">
    <property type="entry name" value="WD40 repeat-like"/>
    <property type="match status" value="1"/>
</dbReference>
<gene>
    <name evidence="5" type="ORF">UJA718_LOCUS43712</name>
</gene>
<organism evidence="5 6">
    <name type="scientific">Rotaria socialis</name>
    <dbReference type="NCBI Taxonomy" id="392032"/>
    <lineage>
        <taxon>Eukaryota</taxon>
        <taxon>Metazoa</taxon>
        <taxon>Spiralia</taxon>
        <taxon>Gnathifera</taxon>
        <taxon>Rotifera</taxon>
        <taxon>Eurotatoria</taxon>
        <taxon>Bdelloidea</taxon>
        <taxon>Philodinida</taxon>
        <taxon>Philodinidae</taxon>
        <taxon>Rotaria</taxon>
    </lineage>
</organism>
<feature type="non-terminal residue" evidence="5">
    <location>
        <position position="79"/>
    </location>
</feature>
<dbReference type="Proteomes" id="UP000663873">
    <property type="component" value="Unassembled WGS sequence"/>
</dbReference>
<keyword evidence="6" id="KW-1185">Reference proteome</keyword>
<proteinExistence type="predicted"/>
<evidence type="ECO:0000313" key="6">
    <source>
        <dbReference type="Proteomes" id="UP000663873"/>
    </source>
</evidence>
<dbReference type="EMBL" id="CAJOBP010062706">
    <property type="protein sequence ID" value="CAF4856781.1"/>
    <property type="molecule type" value="Genomic_DNA"/>
</dbReference>
<dbReference type="Gene3D" id="2.130.10.10">
    <property type="entry name" value="YVTN repeat-like/Quinoprotein amine dehydrogenase"/>
    <property type="match status" value="2"/>
</dbReference>
<name>A0A821SI11_9BILA</name>
<comment type="caution">
    <text evidence="5">The sequence shown here is derived from an EMBL/GenBank/DDBJ whole genome shotgun (WGS) entry which is preliminary data.</text>
</comment>
<keyword evidence="4" id="KW-0677">Repeat</keyword>
<dbReference type="PANTHER" id="PTHR13720">
    <property type="entry name" value="WD-40 REPEAT PROTEIN"/>
    <property type="match status" value="1"/>
</dbReference>
<comment type="subcellular location">
    <subcellularLocation>
        <location evidence="1">Cytoplasm</location>
    </subcellularLocation>
</comment>
<evidence type="ECO:0000256" key="1">
    <source>
        <dbReference type="ARBA" id="ARBA00004496"/>
    </source>
</evidence>
<sequence>MTTANAQPEKLDSLQRLELESTIGFEGKVPHGLKLHPDRIHMIYPLGCNLVIENLQTRQQEFLLGHNNNVSCLTISNNG</sequence>